<dbReference type="KEGG" id="rbu:PG1C_13410"/>
<dbReference type="Proteomes" id="UP000061603">
    <property type="component" value="Chromosome"/>
</dbReference>
<dbReference type="EMBL" id="CP010554">
    <property type="protein sequence ID" value="AJP49157.1"/>
    <property type="molecule type" value="Genomic_DNA"/>
</dbReference>
<dbReference type="InterPro" id="IPR029058">
    <property type="entry name" value="AB_hydrolase_fold"/>
</dbReference>
<keyword evidence="6" id="KW-1185">Reference proteome</keyword>
<dbReference type="GO" id="GO:0016042">
    <property type="term" value="P:lipid catabolic process"/>
    <property type="evidence" value="ECO:0007669"/>
    <property type="project" value="UniProtKB-KW"/>
</dbReference>
<keyword evidence="2" id="KW-0442">Lipid degradation</keyword>
<reference evidence="5 6" key="1">
    <citation type="journal article" date="2015" name="Genome Announc.">
        <title>Complete Genome Sequence of a Novel Bacterium within the Family Rhodocyclaceae That Degrades Polycyclic Aromatic Hydrocarbons.</title>
        <authorList>
            <person name="Singleton D.R."/>
            <person name="Dickey A.N."/>
            <person name="Scholl E.H."/>
            <person name="Wright F.A."/>
            <person name="Aitken M.D."/>
        </authorList>
    </citation>
    <scope>NUCLEOTIDE SEQUENCE [LARGE SCALE GENOMIC DNA]</scope>
    <source>
        <strain evidence="6">PG1-Ca6</strain>
    </source>
</reference>
<evidence type="ECO:0000256" key="3">
    <source>
        <dbReference type="ARBA" id="ARBA00023098"/>
    </source>
</evidence>
<keyword evidence="1" id="KW-0378">Hydrolase</keyword>
<dbReference type="PANTHER" id="PTHR10272:SF0">
    <property type="entry name" value="PLATELET-ACTIVATING FACTOR ACETYLHYDROLASE"/>
    <property type="match status" value="1"/>
</dbReference>
<dbReference type="PANTHER" id="PTHR10272">
    <property type="entry name" value="PLATELET-ACTIVATING FACTOR ACETYLHYDROLASE"/>
    <property type="match status" value="1"/>
</dbReference>
<evidence type="ECO:0000313" key="5">
    <source>
        <dbReference type="EMBL" id="AJP49157.1"/>
    </source>
</evidence>
<evidence type="ECO:0000256" key="2">
    <source>
        <dbReference type="ARBA" id="ARBA00022963"/>
    </source>
</evidence>
<dbReference type="Gene3D" id="3.40.50.1820">
    <property type="entry name" value="alpha/beta hydrolase"/>
    <property type="match status" value="1"/>
</dbReference>
<dbReference type="HOGENOM" id="CLU_652002_0_0_4"/>
<sequence length="370" mass="39500">MQPKPDANKVKQFAGQGYLTDDHYSIATTFATWAIADSNFDVALTLPAKQGSFPLVIYLPGLGESRSAGEVWRTAWAQGGYAVLVVQPLEEDAAAWSSAQARSGDFAALARDRYSANSMTKRLNVLRQVMDELLRRLASKEVPDRIDTSHIAIAGYDLGAYAAMVIAGETMRGFVKPALPMPISAVIALSPYASFSGMAFTERYSAIRVPVLSVTSNDDSDSLGVVNSPSLRQAPFEYMPSGDKYLLTMSDIPHSMMSGNKAKPDDNEKKSFAEKGGHGGDGNSQGKGKGHHGTHHKSNGDSDSTGTPGGGDMASGVYLSPTSQAMSGVAIQGVMVAFLDAFVKNDPMAREWLGKDAPRWLGKKGGIKIR</sequence>
<evidence type="ECO:0000256" key="4">
    <source>
        <dbReference type="SAM" id="MobiDB-lite"/>
    </source>
</evidence>
<protein>
    <recommendedName>
        <fullName evidence="7">Dienelactone hydrolase domain-containing protein</fullName>
    </recommendedName>
</protein>
<accession>A0A0C5J289</accession>
<dbReference type="SUPFAM" id="SSF53474">
    <property type="entry name" value="alpha/beta-Hydrolases"/>
    <property type="match status" value="1"/>
</dbReference>
<evidence type="ECO:0000313" key="6">
    <source>
        <dbReference type="Proteomes" id="UP000061603"/>
    </source>
</evidence>
<organism evidence="5 6">
    <name type="scientific">Rugosibacter aromaticivorans</name>
    <dbReference type="NCBI Taxonomy" id="1565605"/>
    <lineage>
        <taxon>Bacteria</taxon>
        <taxon>Pseudomonadati</taxon>
        <taxon>Pseudomonadota</taxon>
        <taxon>Betaproteobacteria</taxon>
        <taxon>Nitrosomonadales</taxon>
        <taxon>Sterolibacteriaceae</taxon>
        <taxon>Rugosibacter</taxon>
    </lineage>
</organism>
<dbReference type="GO" id="GO:0003847">
    <property type="term" value="F:1-alkyl-2-acetylglycerophosphocholine esterase activity"/>
    <property type="evidence" value="ECO:0007669"/>
    <property type="project" value="TreeGrafter"/>
</dbReference>
<evidence type="ECO:0000256" key="1">
    <source>
        <dbReference type="ARBA" id="ARBA00022801"/>
    </source>
</evidence>
<keyword evidence="3" id="KW-0443">Lipid metabolism</keyword>
<feature type="compositionally biased region" description="Basic residues" evidence="4">
    <location>
        <begin position="288"/>
        <end position="297"/>
    </location>
</feature>
<evidence type="ECO:0008006" key="7">
    <source>
        <dbReference type="Google" id="ProtNLM"/>
    </source>
</evidence>
<feature type="compositionally biased region" description="Basic and acidic residues" evidence="4">
    <location>
        <begin position="262"/>
        <end position="278"/>
    </location>
</feature>
<name>A0A0C5J289_9PROT</name>
<proteinExistence type="predicted"/>
<dbReference type="AlphaFoldDB" id="A0A0C5J289"/>
<dbReference type="RefSeq" id="WP_202635267.1">
    <property type="nucleotide sequence ID" value="NZ_CP010554.1"/>
</dbReference>
<gene>
    <name evidence="5" type="ORF">PG1C_13410</name>
</gene>
<feature type="region of interest" description="Disordered" evidence="4">
    <location>
        <begin position="256"/>
        <end position="316"/>
    </location>
</feature>